<evidence type="ECO:0000313" key="3">
    <source>
        <dbReference type="Proteomes" id="UP000600363"/>
    </source>
</evidence>
<gene>
    <name evidence="2" type="ORF">HA299_03640</name>
</gene>
<dbReference type="Pfam" id="PF13412">
    <property type="entry name" value="HTH_24"/>
    <property type="match status" value="1"/>
</dbReference>
<dbReference type="PANTHER" id="PTHR31332:SF0">
    <property type="entry name" value="7-HYDROXYMETHYL CHLOROPHYLL A REDUCTASE, CHLOROPLASTIC"/>
    <property type="match status" value="1"/>
</dbReference>
<dbReference type="AlphaFoldDB" id="A0A832RWH3"/>
<name>A0A832RWH3_9EURY</name>
<evidence type="ECO:0000259" key="1">
    <source>
        <dbReference type="PROSITE" id="PS51379"/>
    </source>
</evidence>
<dbReference type="InterPro" id="IPR007525">
    <property type="entry name" value="FrhB_FdhB_C"/>
</dbReference>
<dbReference type="Proteomes" id="UP000600363">
    <property type="component" value="Unassembled WGS sequence"/>
</dbReference>
<proteinExistence type="predicted"/>
<dbReference type="RefSeq" id="WP_042685620.1">
    <property type="nucleotide sequence ID" value="NZ_DUIH01000012.1"/>
</dbReference>
<reference evidence="2" key="1">
    <citation type="journal article" date="2020" name="bioRxiv">
        <title>A rank-normalized archaeal taxonomy based on genome phylogeny resolves widespread incomplete and uneven classifications.</title>
        <authorList>
            <person name="Rinke C."/>
            <person name="Chuvochina M."/>
            <person name="Mussig A.J."/>
            <person name="Chaumeil P.-A."/>
            <person name="Waite D.W."/>
            <person name="Whitman W.B."/>
            <person name="Parks D.H."/>
            <person name="Hugenholtz P."/>
        </authorList>
    </citation>
    <scope>NUCLEOTIDE SEQUENCE</scope>
    <source>
        <strain evidence="2">UBA12518</strain>
    </source>
</reference>
<feature type="domain" description="4Fe-4S ferredoxin-type" evidence="1">
    <location>
        <begin position="7"/>
        <end position="37"/>
    </location>
</feature>
<dbReference type="SUPFAM" id="SSF54862">
    <property type="entry name" value="4Fe-4S ferredoxins"/>
    <property type="match status" value="1"/>
</dbReference>
<dbReference type="GO" id="GO:0052592">
    <property type="term" value="F:oxidoreductase activity, acting on CH or CH2 groups, with an iron-sulfur protein as acceptor"/>
    <property type="evidence" value="ECO:0007669"/>
    <property type="project" value="TreeGrafter"/>
</dbReference>
<dbReference type="InterPro" id="IPR036388">
    <property type="entry name" value="WH-like_DNA-bd_sf"/>
</dbReference>
<dbReference type="InterPro" id="IPR045220">
    <property type="entry name" value="FRHB/FDHB/HCAR-like"/>
</dbReference>
<dbReference type="Pfam" id="PF04432">
    <property type="entry name" value="FrhB_FdhB_C"/>
    <property type="match status" value="1"/>
</dbReference>
<comment type="caution">
    <text evidence="2">The sequence shown here is derived from an EMBL/GenBank/DDBJ whole genome shotgun (WGS) entry which is preliminary data.</text>
</comment>
<dbReference type="Pfam" id="PF04422">
    <property type="entry name" value="FrhB_FdhB_N"/>
    <property type="match status" value="1"/>
</dbReference>
<sequence>MKFSDLKEQVIDPGYCIRCGLCASFCRHIELVDGVPTMVGKCTLDKGAVACSLCYDNCPQTLVVRGDGIGRALDVVAARSTEPAVLEVAQDGGAVSEMLRYLFESGSIEAAVITEHTRELRTKASVITSADEVLRGAGAKYSSSHSLALVSSLVKQGTERIAVVGTPCQIRGLSNATKRLFGDKLEPIKIGLFCMENFDYEKLHALLAERGITHIRKMAIREGTLFITKMDGSVEGIDIRELDEAVLGGCRHCVDFTAEHSDISAGSVGSEQGYTTLIIRTERGRELFEACLGAGRLETASVDSGIVLKLAELKRKKNEPLPTPPSERLRVMEELRKSDGATIPELSERTGLSRREVWLHVMRLRQQRAVEAVGMRDRYDVWKPVPSTAQSQST</sequence>
<dbReference type="Gene3D" id="1.10.10.10">
    <property type="entry name" value="Winged helix-like DNA-binding domain superfamily/Winged helix DNA-binding domain"/>
    <property type="match status" value="1"/>
</dbReference>
<protein>
    <submittedName>
        <fullName evidence="2">Winged helix-turn-helix transcriptional regulator</fullName>
    </submittedName>
</protein>
<accession>A0A832RWH3</accession>
<dbReference type="PROSITE" id="PS51379">
    <property type="entry name" value="4FE4S_FER_2"/>
    <property type="match status" value="1"/>
</dbReference>
<dbReference type="SUPFAM" id="SSF46785">
    <property type="entry name" value="Winged helix' DNA-binding domain"/>
    <property type="match status" value="1"/>
</dbReference>
<dbReference type="InterPro" id="IPR017896">
    <property type="entry name" value="4Fe4S_Fe-S-bd"/>
</dbReference>
<dbReference type="InterPro" id="IPR007516">
    <property type="entry name" value="Co_F420_Hydgase/DH_bsu_N"/>
</dbReference>
<organism evidence="2 3">
    <name type="scientific">Methermicoccus shengliensis</name>
    <dbReference type="NCBI Taxonomy" id="660064"/>
    <lineage>
        <taxon>Archaea</taxon>
        <taxon>Methanobacteriati</taxon>
        <taxon>Methanobacteriota</taxon>
        <taxon>Stenosarchaea group</taxon>
        <taxon>Methanomicrobia</taxon>
        <taxon>Methanosarcinales</taxon>
        <taxon>Methermicoccaceae</taxon>
        <taxon>Methermicoccus</taxon>
    </lineage>
</organism>
<dbReference type="EMBL" id="DUIH01000012">
    <property type="protein sequence ID" value="HIH69699.1"/>
    <property type="molecule type" value="Genomic_DNA"/>
</dbReference>
<dbReference type="InterPro" id="IPR036390">
    <property type="entry name" value="WH_DNA-bd_sf"/>
</dbReference>
<dbReference type="PANTHER" id="PTHR31332">
    <property type="entry name" value="7-HYDROXYMETHYL CHLOROPHYLL A REDUCTASE, CHLOROPLASTIC"/>
    <property type="match status" value="1"/>
</dbReference>
<evidence type="ECO:0000313" key="2">
    <source>
        <dbReference type="EMBL" id="HIH69699.1"/>
    </source>
</evidence>
<dbReference type="Gene3D" id="3.30.70.20">
    <property type="match status" value="1"/>
</dbReference>